<dbReference type="SUPFAM" id="SSF52777">
    <property type="entry name" value="CoA-dependent acyltransferases"/>
    <property type="match status" value="1"/>
</dbReference>
<gene>
    <name evidence="2" type="primary">LTA3</name>
    <name evidence="2" type="ORF">HK097_006386</name>
</gene>
<dbReference type="AlphaFoldDB" id="A0AAD5SL57"/>
<feature type="domain" description="Peripheral subunit-binding (PSBD)" evidence="1">
    <location>
        <begin position="42"/>
        <end position="82"/>
    </location>
</feature>
<keyword evidence="2" id="KW-0670">Pyruvate</keyword>
<dbReference type="EMBL" id="JADGJD010000003">
    <property type="protein sequence ID" value="KAJ3057458.1"/>
    <property type="molecule type" value="Genomic_DNA"/>
</dbReference>
<evidence type="ECO:0000259" key="1">
    <source>
        <dbReference type="PROSITE" id="PS51826"/>
    </source>
</evidence>
<sequence length="357" mass="39043">MSLYLSYRRQAMIPRTVIRTCAPLRRQVCHRSASTSAHGTEVFSPAVSFLLHSKHIPTDVIARIPRSGPKNRLLKGDVLKFLSDPSFADSVGISAEEEEVLTSLAYYSKEIIVNDALSLTKALNEGRNAGVTISDFFTRATSFALQTVPEVNARWNSNKKSREVLEESQISVSRVSPFGVSTALLEKHADLGAVKIAKTFKDQGEAARSARGAFSVYDHIQYPEGDITPYLSSSQTGILTIHPIRKISPSSSPAKSDIFDILVGSSTRSGHLAPPAEKPIAAKPASLKTSSRFDEIDFFAQPTRNSVQTGNEALDYTAKYIVKVDLTVDSRAVPAKVAEKFLKEFEASIVTRTKKLV</sequence>
<proteinExistence type="predicted"/>
<keyword evidence="3" id="KW-1185">Reference proteome</keyword>
<dbReference type="PROSITE" id="PS51826">
    <property type="entry name" value="PSBD"/>
    <property type="match status" value="1"/>
</dbReference>
<evidence type="ECO:0000313" key="2">
    <source>
        <dbReference type="EMBL" id="KAJ3057458.1"/>
    </source>
</evidence>
<protein>
    <submittedName>
        <fullName evidence="2">Pyruvate dehydrogenase complex component E2 1</fullName>
    </submittedName>
</protein>
<dbReference type="PANTHER" id="PTHR23151:SF90">
    <property type="entry name" value="DIHYDROLIPOYLLYSINE-RESIDUE ACETYLTRANSFERASE COMPONENT OF PYRUVATE DEHYDROGENASE COMPLEX, MITOCHONDRIAL-RELATED"/>
    <property type="match status" value="1"/>
</dbReference>
<comment type="caution">
    <text evidence="2">The sequence shown here is derived from an EMBL/GenBank/DDBJ whole genome shotgun (WGS) entry which is preliminary data.</text>
</comment>
<dbReference type="GO" id="GO:0016746">
    <property type="term" value="F:acyltransferase activity"/>
    <property type="evidence" value="ECO:0007669"/>
    <property type="project" value="InterPro"/>
</dbReference>
<evidence type="ECO:0000313" key="3">
    <source>
        <dbReference type="Proteomes" id="UP001212841"/>
    </source>
</evidence>
<dbReference type="Pfam" id="PF00198">
    <property type="entry name" value="2-oxoacid_dh"/>
    <property type="match status" value="1"/>
</dbReference>
<dbReference type="PANTHER" id="PTHR23151">
    <property type="entry name" value="DIHYDROLIPOAMIDE ACETYL/SUCCINYL-TRANSFERASE-RELATED"/>
    <property type="match status" value="1"/>
</dbReference>
<reference evidence="2" key="1">
    <citation type="submission" date="2020-05" db="EMBL/GenBank/DDBJ databases">
        <title>Phylogenomic resolution of chytrid fungi.</title>
        <authorList>
            <person name="Stajich J.E."/>
            <person name="Amses K."/>
            <person name="Simmons R."/>
            <person name="Seto K."/>
            <person name="Myers J."/>
            <person name="Bonds A."/>
            <person name="Quandt C.A."/>
            <person name="Barry K."/>
            <person name="Liu P."/>
            <person name="Grigoriev I."/>
            <person name="Longcore J.E."/>
            <person name="James T.Y."/>
        </authorList>
    </citation>
    <scope>NUCLEOTIDE SEQUENCE</scope>
    <source>
        <strain evidence="2">JEL0318</strain>
    </source>
</reference>
<organism evidence="2 3">
    <name type="scientific">Rhizophlyctis rosea</name>
    <dbReference type="NCBI Taxonomy" id="64517"/>
    <lineage>
        <taxon>Eukaryota</taxon>
        <taxon>Fungi</taxon>
        <taxon>Fungi incertae sedis</taxon>
        <taxon>Chytridiomycota</taxon>
        <taxon>Chytridiomycota incertae sedis</taxon>
        <taxon>Chytridiomycetes</taxon>
        <taxon>Rhizophlyctidales</taxon>
        <taxon>Rhizophlyctidaceae</taxon>
        <taxon>Rhizophlyctis</taxon>
    </lineage>
</organism>
<dbReference type="InterPro" id="IPR045257">
    <property type="entry name" value="E2/Pdx1"/>
</dbReference>
<dbReference type="InterPro" id="IPR023213">
    <property type="entry name" value="CAT-like_dom_sf"/>
</dbReference>
<name>A0AAD5SL57_9FUNG</name>
<dbReference type="InterPro" id="IPR001078">
    <property type="entry name" value="2-oxoacid_DH_actylTfrase"/>
</dbReference>
<dbReference type="Proteomes" id="UP001212841">
    <property type="component" value="Unassembled WGS sequence"/>
</dbReference>
<dbReference type="GO" id="GO:0006086">
    <property type="term" value="P:pyruvate decarboxylation to acetyl-CoA"/>
    <property type="evidence" value="ECO:0007669"/>
    <property type="project" value="InterPro"/>
</dbReference>
<dbReference type="GO" id="GO:0045254">
    <property type="term" value="C:pyruvate dehydrogenase complex"/>
    <property type="evidence" value="ECO:0007669"/>
    <property type="project" value="InterPro"/>
</dbReference>
<dbReference type="InterPro" id="IPR004167">
    <property type="entry name" value="PSBD"/>
</dbReference>
<accession>A0AAD5SL57</accession>
<dbReference type="Gene3D" id="3.30.559.10">
    <property type="entry name" value="Chloramphenicol acetyltransferase-like domain"/>
    <property type="match status" value="1"/>
</dbReference>